<dbReference type="AlphaFoldDB" id="A0A0R3TK36"/>
<sequence length="275" mass="30665">MKKPNQLPSENNRKSTTNTNPQDSLVDPQNSDQIHVDSLSSKASSETYSSFIANDRSNSATPVRRQPNAAALKASRYLDNDDGRYLQWPPPEPRRQNQRTLLPPIGMFFGAPARLQPDRNIWLFGHPAQVQQLMPENTPRIESVDVEEEETQRLPGDDTADTDIRVNGQTISVFEMSDIANTQAETSEELDTNMEEFQAQENSIVSEDIHDAIGGERANAEPPAGPIVFVIVDTNDGGPEDDERIAEQFQFALMHLLAHLEMNSGEDGQQNDEPE</sequence>
<evidence type="ECO:0000313" key="4">
    <source>
        <dbReference type="WBParaSite" id="HNAJ_0000749701-mRNA-1"/>
    </source>
</evidence>
<evidence type="ECO:0000256" key="1">
    <source>
        <dbReference type="SAM" id="MobiDB-lite"/>
    </source>
</evidence>
<feature type="compositionally biased region" description="Polar residues" evidence="1">
    <location>
        <begin position="1"/>
        <end position="61"/>
    </location>
</feature>
<dbReference type="OrthoDB" id="6250394at2759"/>
<proteinExistence type="predicted"/>
<evidence type="ECO:0000313" key="2">
    <source>
        <dbReference type="EMBL" id="VDO03353.1"/>
    </source>
</evidence>
<dbReference type="Proteomes" id="UP000278807">
    <property type="component" value="Unassembled WGS sequence"/>
</dbReference>
<accession>A0A0R3TK36</accession>
<gene>
    <name evidence="2" type="ORF">HNAJ_LOCUS7493</name>
</gene>
<dbReference type="WBParaSite" id="HNAJ_0000749701-mRNA-1">
    <property type="protein sequence ID" value="HNAJ_0000749701-mRNA-1"/>
    <property type="gene ID" value="HNAJ_0000749701"/>
</dbReference>
<name>A0A0R3TK36_RODNA</name>
<protein>
    <submittedName>
        <fullName evidence="4">RING finger protein</fullName>
    </submittedName>
</protein>
<feature type="region of interest" description="Disordered" evidence="1">
    <location>
        <begin position="1"/>
        <end position="76"/>
    </location>
</feature>
<organism evidence="4">
    <name type="scientific">Rodentolepis nana</name>
    <name type="common">Dwarf tapeworm</name>
    <name type="synonym">Hymenolepis nana</name>
    <dbReference type="NCBI Taxonomy" id="102285"/>
    <lineage>
        <taxon>Eukaryota</taxon>
        <taxon>Metazoa</taxon>
        <taxon>Spiralia</taxon>
        <taxon>Lophotrochozoa</taxon>
        <taxon>Platyhelminthes</taxon>
        <taxon>Cestoda</taxon>
        <taxon>Eucestoda</taxon>
        <taxon>Cyclophyllidea</taxon>
        <taxon>Hymenolepididae</taxon>
        <taxon>Rodentolepis</taxon>
    </lineage>
</organism>
<keyword evidence="3" id="KW-1185">Reference proteome</keyword>
<reference evidence="4" key="1">
    <citation type="submission" date="2017-02" db="UniProtKB">
        <authorList>
            <consortium name="WormBaseParasite"/>
        </authorList>
    </citation>
    <scope>IDENTIFICATION</scope>
</reference>
<dbReference type="EMBL" id="UZAE01012064">
    <property type="protein sequence ID" value="VDO03353.1"/>
    <property type="molecule type" value="Genomic_DNA"/>
</dbReference>
<evidence type="ECO:0000313" key="3">
    <source>
        <dbReference type="Proteomes" id="UP000278807"/>
    </source>
</evidence>
<reference evidence="2 3" key="2">
    <citation type="submission" date="2018-11" db="EMBL/GenBank/DDBJ databases">
        <authorList>
            <consortium name="Pathogen Informatics"/>
        </authorList>
    </citation>
    <scope>NUCLEOTIDE SEQUENCE [LARGE SCALE GENOMIC DNA]</scope>
</reference>